<sequence length="39" mass="4650">MEKHISSMFKKRFRRPDYSGFAQPKGNKALSVLFHPEKR</sequence>
<comment type="caution">
    <text evidence="1">The sequence shown here is derived from an EMBL/GenBank/DDBJ whole genome shotgun (WGS) entry which is preliminary data.</text>
</comment>
<reference evidence="1 2" key="1">
    <citation type="submission" date="2009-10" db="EMBL/GenBank/DDBJ databases">
        <authorList>
            <person name="Weinstock G."/>
            <person name="Sodergren E."/>
            <person name="Clifton S."/>
            <person name="Fulton L."/>
            <person name="Fulton B."/>
            <person name="Courtney L."/>
            <person name="Fronick C."/>
            <person name="Harrison M."/>
            <person name="Strong C."/>
            <person name="Farmer C."/>
            <person name="Delahaunty K."/>
            <person name="Markovic C."/>
            <person name="Hall O."/>
            <person name="Minx P."/>
            <person name="Tomlinson C."/>
            <person name="Mitreva M."/>
            <person name="Nelson J."/>
            <person name="Hou S."/>
            <person name="Wollam A."/>
            <person name="Pepin K.H."/>
            <person name="Johnson M."/>
            <person name="Bhonagiri V."/>
            <person name="Nash W.E."/>
            <person name="Warren W."/>
            <person name="Chinwalla A."/>
            <person name="Mardis E.R."/>
            <person name="Wilson R.K."/>
        </authorList>
    </citation>
    <scope>NUCLEOTIDE SEQUENCE [LARGE SCALE GENOMIC DNA]</scope>
    <source>
        <strain evidence="2">ATCC 25996 / DSM 4631 / NCTC 10774 / M26</strain>
    </source>
</reference>
<accession>D2ZWI5</accession>
<protein>
    <submittedName>
        <fullName evidence="1">Uncharacterized protein</fullName>
    </submittedName>
</protein>
<gene>
    <name evidence="1" type="ORF">NEIMUCOT_04983</name>
</gene>
<dbReference type="Proteomes" id="UP000003344">
    <property type="component" value="Unassembled WGS sequence"/>
</dbReference>
<evidence type="ECO:0000313" key="2">
    <source>
        <dbReference type="Proteomes" id="UP000003344"/>
    </source>
</evidence>
<dbReference type="AlphaFoldDB" id="D2ZWI5"/>
<name>D2ZWI5_NEIM2</name>
<organism evidence="1 2">
    <name type="scientific">Neisseria mucosa (strain ATCC 25996 / DSM 4631 / NCTC 10774 / M26)</name>
    <dbReference type="NCBI Taxonomy" id="546266"/>
    <lineage>
        <taxon>Bacteria</taxon>
        <taxon>Pseudomonadati</taxon>
        <taxon>Pseudomonadota</taxon>
        <taxon>Betaproteobacteria</taxon>
        <taxon>Neisseriales</taxon>
        <taxon>Neisseriaceae</taxon>
        <taxon>Neisseria</taxon>
    </lineage>
</organism>
<evidence type="ECO:0000313" key="1">
    <source>
        <dbReference type="EMBL" id="EFC88600.1"/>
    </source>
</evidence>
<dbReference type="EMBL" id="ACDX02000007">
    <property type="protein sequence ID" value="EFC88600.1"/>
    <property type="molecule type" value="Genomic_DNA"/>
</dbReference>
<proteinExistence type="predicted"/>